<reference evidence="2 3" key="1">
    <citation type="submission" date="2012-08" db="EMBL/GenBank/DDBJ databases">
        <title>Oryza genome evolution.</title>
        <authorList>
            <person name="Wing R.A."/>
        </authorList>
    </citation>
    <scope>NUCLEOTIDE SEQUENCE</scope>
</reference>
<keyword evidence="3" id="KW-1185">Reference proteome</keyword>
<evidence type="ECO:0000256" key="1">
    <source>
        <dbReference type="SAM" id="Coils"/>
    </source>
</evidence>
<feature type="coiled-coil region" evidence="1">
    <location>
        <begin position="71"/>
        <end position="98"/>
    </location>
</feature>
<organism evidence="2 3">
    <name type="scientific">Leersia perrieri</name>
    <dbReference type="NCBI Taxonomy" id="77586"/>
    <lineage>
        <taxon>Eukaryota</taxon>
        <taxon>Viridiplantae</taxon>
        <taxon>Streptophyta</taxon>
        <taxon>Embryophyta</taxon>
        <taxon>Tracheophyta</taxon>
        <taxon>Spermatophyta</taxon>
        <taxon>Magnoliopsida</taxon>
        <taxon>Liliopsida</taxon>
        <taxon>Poales</taxon>
        <taxon>Poaceae</taxon>
        <taxon>BOP clade</taxon>
        <taxon>Oryzoideae</taxon>
        <taxon>Oryzeae</taxon>
        <taxon>Oryzinae</taxon>
        <taxon>Leersia</taxon>
    </lineage>
</organism>
<sequence length="156" mass="17304">MAAALRNAVRVRGRVLQAAAQPALKEEQRRLLPGLIPGGRMPLLRSLSSAGAQNIKGIDSWCEKHINAKPIANVEVSNKELRAQIEEKKQELFDLLCQLDSKSDTSGEKLILEDERLLMELPPFRELKELVHKEGIKLFMKQVGICCVLAAIISAV</sequence>
<evidence type="ECO:0000313" key="3">
    <source>
        <dbReference type="Proteomes" id="UP000032180"/>
    </source>
</evidence>
<name>A0A0D9VAG7_9ORYZ</name>
<dbReference type="EnsemblPlants" id="LPERR01G38820.1">
    <property type="protein sequence ID" value="LPERR01G38820.1"/>
    <property type="gene ID" value="LPERR01G38820"/>
</dbReference>
<dbReference type="HOGENOM" id="CLU_139415_0_0_1"/>
<dbReference type="AlphaFoldDB" id="A0A0D9VAG7"/>
<proteinExistence type="predicted"/>
<dbReference type="Gramene" id="LPERR01G38820.1">
    <property type="protein sequence ID" value="LPERR01G38820.1"/>
    <property type="gene ID" value="LPERR01G38820"/>
</dbReference>
<reference evidence="3" key="2">
    <citation type="submission" date="2013-12" db="EMBL/GenBank/DDBJ databases">
        <authorList>
            <person name="Yu Y."/>
            <person name="Lee S."/>
            <person name="de Baynast K."/>
            <person name="Wissotski M."/>
            <person name="Liu L."/>
            <person name="Talag J."/>
            <person name="Goicoechea J."/>
            <person name="Angelova A."/>
            <person name="Jetty R."/>
            <person name="Kudrna D."/>
            <person name="Golser W."/>
            <person name="Rivera L."/>
            <person name="Zhang J."/>
            <person name="Wing R."/>
        </authorList>
    </citation>
    <scope>NUCLEOTIDE SEQUENCE</scope>
</reference>
<dbReference type="Proteomes" id="UP000032180">
    <property type="component" value="Chromosome 1"/>
</dbReference>
<protein>
    <submittedName>
        <fullName evidence="2">Uncharacterized protein</fullName>
    </submittedName>
</protein>
<evidence type="ECO:0000313" key="2">
    <source>
        <dbReference type="EnsemblPlants" id="LPERR01G38820.1"/>
    </source>
</evidence>
<reference evidence="2" key="3">
    <citation type="submission" date="2015-04" db="UniProtKB">
        <authorList>
            <consortium name="EnsemblPlants"/>
        </authorList>
    </citation>
    <scope>IDENTIFICATION</scope>
</reference>
<accession>A0A0D9VAG7</accession>
<keyword evidence="1" id="KW-0175">Coiled coil</keyword>